<keyword evidence="3" id="KW-1185">Reference proteome</keyword>
<feature type="compositionally biased region" description="Basic and acidic residues" evidence="1">
    <location>
        <begin position="165"/>
        <end position="174"/>
    </location>
</feature>
<name>A0A086XXA0_9RHOB</name>
<dbReference type="AlphaFoldDB" id="A0A086XXA0"/>
<evidence type="ECO:0000256" key="1">
    <source>
        <dbReference type="SAM" id="MobiDB-lite"/>
    </source>
</evidence>
<feature type="region of interest" description="Disordered" evidence="1">
    <location>
        <begin position="1"/>
        <end position="27"/>
    </location>
</feature>
<dbReference type="STRING" id="195105.CN97_02795"/>
<comment type="caution">
    <text evidence="2">The sequence shown here is derived from an EMBL/GenBank/DDBJ whole genome shotgun (WGS) entry which is preliminary data.</text>
</comment>
<dbReference type="eggNOG" id="ENOG5030ENI">
    <property type="taxonomic scope" value="Bacteria"/>
</dbReference>
<feature type="compositionally biased region" description="Low complexity" evidence="1">
    <location>
        <begin position="154"/>
        <end position="164"/>
    </location>
</feature>
<proteinExistence type="predicted"/>
<evidence type="ECO:0000313" key="2">
    <source>
        <dbReference type="EMBL" id="KFI26650.1"/>
    </source>
</evidence>
<gene>
    <name evidence="2" type="ORF">CN97_02795</name>
</gene>
<protein>
    <submittedName>
        <fullName evidence="2">Uncharacterized protein</fullName>
    </submittedName>
</protein>
<reference evidence="2 3" key="1">
    <citation type="submission" date="2014-03" db="EMBL/GenBank/DDBJ databases">
        <title>Genome of Haematobacter massiliensis CCUG 47968.</title>
        <authorList>
            <person name="Wang D."/>
            <person name="Wang G."/>
        </authorList>
    </citation>
    <scope>NUCLEOTIDE SEQUENCE [LARGE SCALE GENOMIC DNA]</scope>
    <source>
        <strain evidence="2 3">CCUG 47968</strain>
    </source>
</reference>
<sequence length="237" mass="26457">MSTMNEMNPRAVVGNNNPPDPMDEALTPFGDAISEAENWLDGEPVTNESQMKAVDKLAKDIRSARRALDDAKKSATAPLHDAWKAEIARWKPTEDDLDRIQKGLASISNDFKKKLAAERAAEERATRIAAEEAARVAREAAMKADDGNIEEQRQAAAAQTAAEQAQRDARAATRANDVKGLRTVTRYEITDHRALLNWIARNSRDDVTAFIEEWARRNHKTHRSAEGLRVWDAKEAF</sequence>
<accession>A0A086XXA0</accession>
<feature type="region of interest" description="Disordered" evidence="1">
    <location>
        <begin position="145"/>
        <end position="174"/>
    </location>
</feature>
<evidence type="ECO:0000313" key="3">
    <source>
        <dbReference type="Proteomes" id="UP000028826"/>
    </source>
</evidence>
<dbReference type="Proteomes" id="UP000028826">
    <property type="component" value="Unassembled WGS sequence"/>
</dbReference>
<organism evidence="2 3">
    <name type="scientific">Haematobacter massiliensis</name>
    <dbReference type="NCBI Taxonomy" id="195105"/>
    <lineage>
        <taxon>Bacteria</taxon>
        <taxon>Pseudomonadati</taxon>
        <taxon>Pseudomonadota</taxon>
        <taxon>Alphaproteobacteria</taxon>
        <taxon>Rhodobacterales</taxon>
        <taxon>Paracoccaceae</taxon>
        <taxon>Haematobacter</taxon>
    </lineage>
</organism>
<dbReference type="EMBL" id="JGYG01000015">
    <property type="protein sequence ID" value="KFI26650.1"/>
    <property type="molecule type" value="Genomic_DNA"/>
</dbReference>